<organism evidence="8 9">
    <name type="scientific">Eubacterium maltosivorans</name>
    <dbReference type="NCBI Taxonomy" id="2041044"/>
    <lineage>
        <taxon>Bacteria</taxon>
        <taxon>Bacillati</taxon>
        <taxon>Bacillota</taxon>
        <taxon>Clostridia</taxon>
        <taxon>Eubacteriales</taxon>
        <taxon>Eubacteriaceae</taxon>
        <taxon>Eubacterium</taxon>
    </lineage>
</organism>
<evidence type="ECO:0000256" key="2">
    <source>
        <dbReference type="ARBA" id="ARBA00002368"/>
    </source>
</evidence>
<comment type="cofactor">
    <cofactor evidence="1">
        <name>Zn(2+)</name>
        <dbReference type="ChEBI" id="CHEBI:29105"/>
    </cofactor>
</comment>
<dbReference type="PROSITE" id="PS00483">
    <property type="entry name" value="DIHYDROOROTASE_2"/>
    <property type="match status" value="1"/>
</dbReference>
<comment type="function">
    <text evidence="2">Catalyzes the reversible cyclization of carbamoyl aspartate to dihydroorotate.</text>
</comment>
<evidence type="ECO:0000256" key="5">
    <source>
        <dbReference type="ARBA" id="ARBA00022801"/>
    </source>
</evidence>
<dbReference type="InterPro" id="IPR032466">
    <property type="entry name" value="Metal_Hydrolase"/>
</dbReference>
<protein>
    <submittedName>
        <fullName evidence="8">Dihydroorotase</fullName>
    </submittedName>
</protein>
<keyword evidence="9" id="KW-1185">Reference proteome</keyword>
<dbReference type="AlphaFoldDB" id="A0A4P9CAL4"/>
<dbReference type="SUPFAM" id="SSF51338">
    <property type="entry name" value="Composite domain of metallo-dependent hydrolases"/>
    <property type="match status" value="1"/>
</dbReference>
<dbReference type="GO" id="GO:0005737">
    <property type="term" value="C:cytoplasm"/>
    <property type="evidence" value="ECO:0007669"/>
    <property type="project" value="TreeGrafter"/>
</dbReference>
<dbReference type="GO" id="GO:0004151">
    <property type="term" value="F:dihydroorotase activity"/>
    <property type="evidence" value="ECO:0007669"/>
    <property type="project" value="InterPro"/>
</dbReference>
<dbReference type="Proteomes" id="UP000218387">
    <property type="component" value="Chromosome"/>
</dbReference>
<evidence type="ECO:0000256" key="3">
    <source>
        <dbReference type="ARBA" id="ARBA00010286"/>
    </source>
</evidence>
<dbReference type="RefSeq" id="WP_096918597.1">
    <property type="nucleotide sequence ID" value="NZ_CP029487.1"/>
</dbReference>
<dbReference type="KEGG" id="emt:CPZ25_011060"/>
<dbReference type="Gene3D" id="2.30.40.10">
    <property type="entry name" value="Urease, subunit C, domain 1"/>
    <property type="match status" value="1"/>
</dbReference>
<evidence type="ECO:0000256" key="6">
    <source>
        <dbReference type="ARBA" id="ARBA00022975"/>
    </source>
</evidence>
<dbReference type="CDD" id="cd01317">
    <property type="entry name" value="DHOase_IIa"/>
    <property type="match status" value="1"/>
</dbReference>
<evidence type="ECO:0000259" key="7">
    <source>
        <dbReference type="Pfam" id="PF01979"/>
    </source>
</evidence>
<gene>
    <name evidence="8" type="ORF">CPZ25_011060</name>
</gene>
<accession>A0A4P9CAL4</accession>
<keyword evidence="5" id="KW-0378">Hydrolase</keyword>
<dbReference type="Pfam" id="PF01979">
    <property type="entry name" value="Amidohydro_1"/>
    <property type="match status" value="1"/>
</dbReference>
<dbReference type="InterPro" id="IPR002195">
    <property type="entry name" value="Dihydroorotase_CS"/>
</dbReference>
<dbReference type="InterPro" id="IPR011059">
    <property type="entry name" value="Metal-dep_hydrolase_composite"/>
</dbReference>
<dbReference type="GO" id="GO:0046872">
    <property type="term" value="F:metal ion binding"/>
    <property type="evidence" value="ECO:0007669"/>
    <property type="project" value="UniProtKB-KW"/>
</dbReference>
<dbReference type="EMBL" id="CP029487">
    <property type="protein sequence ID" value="QCT71845.1"/>
    <property type="molecule type" value="Genomic_DNA"/>
</dbReference>
<evidence type="ECO:0000256" key="1">
    <source>
        <dbReference type="ARBA" id="ARBA00001947"/>
    </source>
</evidence>
<dbReference type="SUPFAM" id="SSF51556">
    <property type="entry name" value="Metallo-dependent hydrolases"/>
    <property type="match status" value="1"/>
</dbReference>
<dbReference type="GO" id="GO:0004038">
    <property type="term" value="F:allantoinase activity"/>
    <property type="evidence" value="ECO:0007669"/>
    <property type="project" value="TreeGrafter"/>
</dbReference>
<dbReference type="GO" id="GO:0006145">
    <property type="term" value="P:purine nucleobase catabolic process"/>
    <property type="evidence" value="ECO:0007669"/>
    <property type="project" value="TreeGrafter"/>
</dbReference>
<dbReference type="InterPro" id="IPR006680">
    <property type="entry name" value="Amidohydro-rel"/>
</dbReference>
<sequence>MKTLITNVEIIDATGRRPGKVLIDDDGKIKKVYKEKGQVKAAHDREIDGQGKVLMPGFIDMHCHLRDPGLTYKEDMETGMKAALKGGFTTLVAMANTKPIMDNAEALKDNMDKAEALGLCDLVQVCALTKDFSDAELVDFESTREYTNVYSNDGHNVDNAETMKRGLAASTEYNFILATHCEPETETVERDIALLRETPGHLHVCHISKKDTLEAIKAAKAKGLDITCEVTPHHLYASAMEYKVHPPFRSYPDRRALIEGARDGSIDICGTDHAPHSDEDKLNGAPGINNFETAFAMYYTVFEGAGIPVERLSQMLSEAPAARMGLKAGLVKERYPGDLVLVDLDAEERVDPKTFISKSHNTPFGRELLKGKVLMTFKGGEIAYDNGSLV</sequence>
<comment type="similarity">
    <text evidence="3">Belongs to the metallo-dependent hydrolases superfamily. DHOase family. Class I DHOase subfamily.</text>
</comment>
<keyword evidence="6" id="KW-0665">Pyrimidine biosynthesis</keyword>
<reference evidence="8 9" key="1">
    <citation type="submission" date="2018-05" db="EMBL/GenBank/DDBJ databases">
        <title>Genome comparison of Eubacterium sp.</title>
        <authorList>
            <person name="Feng Y."/>
            <person name="Sanchez-Andrea I."/>
            <person name="Stams A.J.M."/>
            <person name="De Vos W.M."/>
        </authorList>
    </citation>
    <scope>NUCLEOTIDE SEQUENCE [LARGE SCALE GENOMIC DNA]</scope>
    <source>
        <strain evidence="8 9">YI</strain>
    </source>
</reference>
<dbReference type="GO" id="GO:0006221">
    <property type="term" value="P:pyrimidine nucleotide biosynthetic process"/>
    <property type="evidence" value="ECO:0007669"/>
    <property type="project" value="UniProtKB-KW"/>
</dbReference>
<keyword evidence="4" id="KW-0479">Metal-binding</keyword>
<proteinExistence type="inferred from homology"/>
<dbReference type="InterPro" id="IPR004722">
    <property type="entry name" value="DHOase"/>
</dbReference>
<dbReference type="PANTHER" id="PTHR43668:SF2">
    <property type="entry name" value="ALLANTOINASE"/>
    <property type="match status" value="1"/>
</dbReference>
<evidence type="ECO:0000313" key="9">
    <source>
        <dbReference type="Proteomes" id="UP000218387"/>
    </source>
</evidence>
<dbReference type="PANTHER" id="PTHR43668">
    <property type="entry name" value="ALLANTOINASE"/>
    <property type="match status" value="1"/>
</dbReference>
<feature type="domain" description="Amidohydrolase-related" evidence="7">
    <location>
        <begin position="53"/>
        <end position="382"/>
    </location>
</feature>
<dbReference type="Gene3D" id="3.20.20.140">
    <property type="entry name" value="Metal-dependent hydrolases"/>
    <property type="match status" value="2"/>
</dbReference>
<dbReference type="InterPro" id="IPR050138">
    <property type="entry name" value="DHOase/Allantoinase_Hydrolase"/>
</dbReference>
<evidence type="ECO:0000256" key="4">
    <source>
        <dbReference type="ARBA" id="ARBA00022723"/>
    </source>
</evidence>
<name>A0A4P9CAL4_EUBML</name>
<evidence type="ECO:0000313" key="8">
    <source>
        <dbReference type="EMBL" id="QCT71845.1"/>
    </source>
</evidence>